<gene>
    <name evidence="2" type="ORF">F7D14_18030</name>
</gene>
<dbReference type="GO" id="GO:0005506">
    <property type="term" value="F:iron ion binding"/>
    <property type="evidence" value="ECO:0007669"/>
    <property type="project" value="UniProtKB-ARBA"/>
</dbReference>
<dbReference type="Pfam" id="PF05721">
    <property type="entry name" value="PhyH"/>
    <property type="match status" value="1"/>
</dbReference>
<reference evidence="2 3" key="1">
    <citation type="submission" date="2019-09" db="EMBL/GenBank/DDBJ databases">
        <title>Isolation and complete genome sequencing of Methylocystis species.</title>
        <authorList>
            <person name="Rumah B.L."/>
            <person name="Stead C.E."/>
            <person name="Stevens B.C."/>
            <person name="Minton N.P."/>
            <person name="Grosse-Honebrink A."/>
            <person name="Zhang Y."/>
        </authorList>
    </citation>
    <scope>NUCLEOTIDE SEQUENCE [LARGE SCALE GENOMIC DNA]</scope>
    <source>
        <strain evidence="2 3">BRCS2</strain>
    </source>
</reference>
<dbReference type="RefSeq" id="WP_016918904.1">
    <property type="nucleotide sequence ID" value="NZ_CP044331.1"/>
</dbReference>
<keyword evidence="2" id="KW-0223">Dioxygenase</keyword>
<dbReference type="EMBL" id="CP044331">
    <property type="protein sequence ID" value="QGM99195.1"/>
    <property type="molecule type" value="Genomic_DNA"/>
</dbReference>
<evidence type="ECO:0000256" key="1">
    <source>
        <dbReference type="ARBA" id="ARBA00001954"/>
    </source>
</evidence>
<dbReference type="Gene3D" id="2.60.120.620">
    <property type="entry name" value="q2cbj1_9rhob like domain"/>
    <property type="match status" value="1"/>
</dbReference>
<dbReference type="InterPro" id="IPR008775">
    <property type="entry name" value="Phytyl_CoA_dOase-like"/>
</dbReference>
<sequence length="290" mass="32360">MTLTAELLPGVPLIESPFFEHDLATLPAEIRSVARQLHDRGYAIIDFPDADFDRKAESIKARLAARFDWREPGACSVSARVQDAWRFDEDVRGVACNASILELLSTLYGRQAFPFQTLNFPVGTQQPVHSDHIHFCSIPERFMCGVWVALEDVHADAGPLFYFPGSHVWPSYGNEHVGASPDAGAVLKYIRLHEAMPEKFGVARETFIARKGQALIWASNLLHGGAAQNDLTRSRWSQVTHYFFEGCRYTTPLKNDVLKGRITNRRALDARRAGGGVMTRIAAGLARLRI</sequence>
<dbReference type="PANTHER" id="PTHR20883:SF48">
    <property type="entry name" value="ECTOINE DIOXYGENASE"/>
    <property type="match status" value="1"/>
</dbReference>
<dbReference type="PANTHER" id="PTHR20883">
    <property type="entry name" value="PHYTANOYL-COA DIOXYGENASE DOMAIN CONTAINING 1"/>
    <property type="match status" value="1"/>
</dbReference>
<dbReference type="KEGG" id="mpar:F7D14_18030"/>
<proteinExistence type="predicted"/>
<dbReference type="Proteomes" id="UP000422569">
    <property type="component" value="Chromosome"/>
</dbReference>
<dbReference type="SUPFAM" id="SSF51197">
    <property type="entry name" value="Clavaminate synthase-like"/>
    <property type="match status" value="1"/>
</dbReference>
<dbReference type="GO" id="GO:0016706">
    <property type="term" value="F:2-oxoglutarate-dependent dioxygenase activity"/>
    <property type="evidence" value="ECO:0007669"/>
    <property type="project" value="UniProtKB-ARBA"/>
</dbReference>
<dbReference type="AlphaFoldDB" id="A0A6B8M9V0"/>
<organism evidence="2 3">
    <name type="scientific">Methylocystis parvus</name>
    <dbReference type="NCBI Taxonomy" id="134"/>
    <lineage>
        <taxon>Bacteria</taxon>
        <taxon>Pseudomonadati</taxon>
        <taxon>Pseudomonadota</taxon>
        <taxon>Alphaproteobacteria</taxon>
        <taxon>Hyphomicrobiales</taxon>
        <taxon>Methylocystaceae</taxon>
        <taxon>Methylocystis</taxon>
    </lineage>
</organism>
<evidence type="ECO:0000313" key="3">
    <source>
        <dbReference type="Proteomes" id="UP000422569"/>
    </source>
</evidence>
<accession>A0A6B8M9V0</accession>
<name>A0A6B8M9V0_9HYPH</name>
<evidence type="ECO:0000313" key="2">
    <source>
        <dbReference type="EMBL" id="QGM99195.1"/>
    </source>
</evidence>
<keyword evidence="2" id="KW-0560">Oxidoreductase</keyword>
<comment type="cofactor">
    <cofactor evidence="1">
        <name>Fe(2+)</name>
        <dbReference type="ChEBI" id="CHEBI:29033"/>
    </cofactor>
</comment>
<protein>
    <submittedName>
        <fullName evidence="2">Phytanoyl-CoA dioxygenase family protein</fullName>
    </submittedName>
</protein>
<keyword evidence="3" id="KW-1185">Reference proteome</keyword>